<dbReference type="PANTHER" id="PTHR44858">
    <property type="entry name" value="TETRATRICOPEPTIDE REPEAT PROTEIN 6"/>
    <property type="match status" value="1"/>
</dbReference>
<dbReference type="SUPFAM" id="SSF48452">
    <property type="entry name" value="TPR-like"/>
    <property type="match status" value="2"/>
</dbReference>
<feature type="repeat" description="TPR" evidence="3">
    <location>
        <begin position="926"/>
        <end position="959"/>
    </location>
</feature>
<dbReference type="Pfam" id="PF00515">
    <property type="entry name" value="TPR_1"/>
    <property type="match status" value="6"/>
</dbReference>
<dbReference type="InterPro" id="IPR011990">
    <property type="entry name" value="TPR-like_helical_dom_sf"/>
</dbReference>
<feature type="repeat" description="TPR" evidence="3">
    <location>
        <begin position="1028"/>
        <end position="1061"/>
    </location>
</feature>
<dbReference type="Pfam" id="PF13414">
    <property type="entry name" value="TPR_11"/>
    <property type="match status" value="2"/>
</dbReference>
<feature type="repeat" description="TPR" evidence="3">
    <location>
        <begin position="892"/>
        <end position="925"/>
    </location>
</feature>
<dbReference type="SUPFAM" id="SSF50494">
    <property type="entry name" value="Trypsin-like serine proteases"/>
    <property type="match status" value="2"/>
</dbReference>
<protein>
    <submittedName>
        <fullName evidence="4">Tetratricopeptide repeat protein</fullName>
    </submittedName>
</protein>
<sequence length="1079" mass="121718">MENSNKVEYLKFNLTLCVRFTQSLFAKPNRLVFMNKTIILIASLLLLPSHTFATQTFLDKISQAEVETTACKIAPENPETGEYSEKKLQSLAKNITVKVIGDNNGGSGTLLAKKGDTYLVMTNSHVVRGVNSIKLQTSDGKTYSAQILPKTNFDKFDLALIQFQSNQTYCLPQEIAASVPNPETLVMAAGYSSEKGELVFRTGKIQQIAQRPLKEGYQIGYTSDIEQGMSGGVILNSRGELIGINGRSAYPILNTGYVYPDNSRPTEAEIQEMRKLSWGIPVSTFLAQVNTEILTAYSLPLPKSPDSNSPIKLTGWLGELEEKAKKITVRIDSTSGANGSGVIIAKNGDTYTVLTAAHVLCERQEAKQPCGDYKYQILAPDGKQYLVDKSTIKTEEGVDLGVFKFTASNQNYQVATLANYNPNTGNYMFTAGYPKLGDKYSPWRLTIGQIFEKELGLLQSRQSDFQTDSSGRLQTASSLTGGYELVYTSITYGGMSGGPVLDSLGRVIGIHGRAEGQIYEQYTKEQIQLGYSLGIPVSTFLGIAKRFEVQPQKVETISAPQLNTQQSKAIQEAVLSINVSRGNTTARQWIERGNQLWRLRRSEEAVIAFDTVIKQNSNFVYLAYYGKSLVLFQDRKYKESIAALESAVKLKPDFVSAWQSLSVFHRRFKQLDKALVAIEKAIIQQPNNPNLYNEKYAILNGLKRYLEAEITINKAIEIHPRAVFYNNRGVLYYQLKKWNLALADFNKTITINPESVYGYNNRGLIYEELQKWDLALVDFNKAIAINSEFAYGYNNRGFIYKELQKWDLALVDFNKAIAIDPELAQAYYNRGVVYDEQNQWGLALTDYNKVIAINPNDADIYNNRAGLYYKLQEFNLALNDYNKAIEINPILAPAYYNRGILYYKLQEFNLALNDYNKAIKINPMFALAYKNRGILYYELKKWNLALADFNKNIAINPNDAVAYHNRGLLYEELKKWDLALADYTKAIAIDPKLDIAYNNRGLLYQNFQEWDLAVADYTKAITINPDKANAYYNRGLVYSEKGDKQKAIQDLQQAARLFQAQENTVSYERVINFLKELQQ</sequence>
<dbReference type="KEGG" id="ttq:NIES37_67780"/>
<dbReference type="EMBL" id="AP018248">
    <property type="protein sequence ID" value="BAZ02765.1"/>
    <property type="molecule type" value="Genomic_DNA"/>
</dbReference>
<dbReference type="Pfam" id="PF13365">
    <property type="entry name" value="Trypsin_2"/>
    <property type="match status" value="2"/>
</dbReference>
<proteinExistence type="predicted"/>
<keyword evidence="2 3" id="KW-0802">TPR repeat</keyword>
<feature type="repeat" description="TPR" evidence="3">
    <location>
        <begin position="858"/>
        <end position="891"/>
    </location>
</feature>
<evidence type="ECO:0000313" key="4">
    <source>
        <dbReference type="EMBL" id="BAZ02765.1"/>
    </source>
</evidence>
<feature type="repeat" description="TPR" evidence="3">
    <location>
        <begin position="655"/>
        <end position="688"/>
    </location>
</feature>
<dbReference type="InterPro" id="IPR050498">
    <property type="entry name" value="Ycf3"/>
</dbReference>
<dbReference type="InterPro" id="IPR019734">
    <property type="entry name" value="TPR_rpt"/>
</dbReference>
<gene>
    <name evidence="4" type="ORF">NIES37_67780</name>
</gene>
<dbReference type="AlphaFoldDB" id="A0A1Z4NAR3"/>
<evidence type="ECO:0000256" key="2">
    <source>
        <dbReference type="ARBA" id="ARBA00022803"/>
    </source>
</evidence>
<dbReference type="PANTHER" id="PTHR44858:SF1">
    <property type="entry name" value="UDP-N-ACETYLGLUCOSAMINE--PEPTIDE N-ACETYLGLUCOSAMINYLTRANSFERASE SPINDLY-RELATED"/>
    <property type="match status" value="1"/>
</dbReference>
<dbReference type="InterPro" id="IPR009003">
    <property type="entry name" value="Peptidase_S1_PA"/>
</dbReference>
<dbReference type="Proteomes" id="UP000218785">
    <property type="component" value="Chromosome"/>
</dbReference>
<feature type="repeat" description="TPR" evidence="3">
    <location>
        <begin position="790"/>
        <end position="823"/>
    </location>
</feature>
<evidence type="ECO:0000256" key="1">
    <source>
        <dbReference type="ARBA" id="ARBA00022737"/>
    </source>
</evidence>
<dbReference type="PROSITE" id="PS50005">
    <property type="entry name" value="TPR"/>
    <property type="match status" value="11"/>
</dbReference>
<evidence type="ECO:0000313" key="5">
    <source>
        <dbReference type="Proteomes" id="UP000218785"/>
    </source>
</evidence>
<keyword evidence="1" id="KW-0677">Repeat</keyword>
<name>A0A1Z4NAR3_9CYAN</name>
<dbReference type="SMART" id="SM00028">
    <property type="entry name" value="TPR"/>
    <property type="match status" value="13"/>
</dbReference>
<keyword evidence="5" id="KW-1185">Reference proteome</keyword>
<dbReference type="Pfam" id="PF13432">
    <property type="entry name" value="TPR_16"/>
    <property type="match status" value="1"/>
</dbReference>
<dbReference type="Gene3D" id="2.40.10.10">
    <property type="entry name" value="Trypsin-like serine proteases"/>
    <property type="match status" value="4"/>
</dbReference>
<reference evidence="4 5" key="1">
    <citation type="submission" date="2017-06" db="EMBL/GenBank/DDBJ databases">
        <title>Genome sequencing of cyanobaciteial culture collection at National Institute for Environmental Studies (NIES).</title>
        <authorList>
            <person name="Hirose Y."/>
            <person name="Shimura Y."/>
            <person name="Fujisawa T."/>
            <person name="Nakamura Y."/>
            <person name="Kawachi M."/>
        </authorList>
    </citation>
    <scope>NUCLEOTIDE SEQUENCE [LARGE SCALE GENOMIC DNA]</scope>
    <source>
        <strain evidence="4 5">NIES-37</strain>
    </source>
</reference>
<organism evidence="4 5">
    <name type="scientific">Tolypothrix tenuis PCC 7101</name>
    <dbReference type="NCBI Taxonomy" id="231146"/>
    <lineage>
        <taxon>Bacteria</taxon>
        <taxon>Bacillati</taxon>
        <taxon>Cyanobacteriota</taxon>
        <taxon>Cyanophyceae</taxon>
        <taxon>Nostocales</taxon>
        <taxon>Tolypothrichaceae</taxon>
        <taxon>Tolypothrix</taxon>
    </lineage>
</organism>
<feature type="repeat" description="TPR" evidence="3">
    <location>
        <begin position="994"/>
        <end position="1027"/>
    </location>
</feature>
<dbReference type="PROSITE" id="PS50293">
    <property type="entry name" value="TPR_REGION"/>
    <property type="match status" value="5"/>
</dbReference>
<dbReference type="InterPro" id="IPR043504">
    <property type="entry name" value="Peptidase_S1_PA_chymotrypsin"/>
</dbReference>
<feature type="repeat" description="TPR" evidence="3">
    <location>
        <begin position="824"/>
        <end position="857"/>
    </location>
</feature>
<evidence type="ECO:0000256" key="3">
    <source>
        <dbReference type="PROSITE-ProRule" id="PRU00339"/>
    </source>
</evidence>
<accession>A0A1Z4NAR3</accession>
<feature type="repeat" description="TPR" evidence="3">
    <location>
        <begin position="756"/>
        <end position="789"/>
    </location>
</feature>
<feature type="repeat" description="TPR" evidence="3">
    <location>
        <begin position="722"/>
        <end position="755"/>
    </location>
</feature>
<dbReference type="Gene3D" id="1.25.40.10">
    <property type="entry name" value="Tetratricopeptide repeat domain"/>
    <property type="match status" value="5"/>
</dbReference>
<feature type="repeat" description="TPR" evidence="3">
    <location>
        <begin position="960"/>
        <end position="993"/>
    </location>
</feature>